<proteinExistence type="predicted"/>
<evidence type="ECO:0000313" key="1">
    <source>
        <dbReference type="EMBL" id="CAL1396144.1"/>
    </source>
</evidence>
<keyword evidence="2" id="KW-1185">Reference proteome</keyword>
<reference evidence="1 2" key="1">
    <citation type="submission" date="2024-04" db="EMBL/GenBank/DDBJ databases">
        <authorList>
            <person name="Fracassetti M."/>
        </authorList>
    </citation>
    <scope>NUCLEOTIDE SEQUENCE [LARGE SCALE GENOMIC DNA]</scope>
</reference>
<dbReference type="AlphaFoldDB" id="A0AAV2FDQ0"/>
<organism evidence="1 2">
    <name type="scientific">Linum trigynum</name>
    <dbReference type="NCBI Taxonomy" id="586398"/>
    <lineage>
        <taxon>Eukaryota</taxon>
        <taxon>Viridiplantae</taxon>
        <taxon>Streptophyta</taxon>
        <taxon>Embryophyta</taxon>
        <taxon>Tracheophyta</taxon>
        <taxon>Spermatophyta</taxon>
        <taxon>Magnoliopsida</taxon>
        <taxon>eudicotyledons</taxon>
        <taxon>Gunneridae</taxon>
        <taxon>Pentapetalae</taxon>
        <taxon>rosids</taxon>
        <taxon>fabids</taxon>
        <taxon>Malpighiales</taxon>
        <taxon>Linaceae</taxon>
        <taxon>Linum</taxon>
    </lineage>
</organism>
<dbReference type="Proteomes" id="UP001497516">
    <property type="component" value="Chromosome 6"/>
</dbReference>
<sequence length="120" mass="13140">MSSMARVCVAYCLPVFGSDVANRRRTNPLNRIPVSYSAIGGFSTADSFCPSSAVSILSHFWELTARFSSSFTCCTSGPCRLPRILTRPSAIASPMRQNGKRFMPFVTYIKNFPSLASEKG</sequence>
<dbReference type="EMBL" id="OZ034819">
    <property type="protein sequence ID" value="CAL1396144.1"/>
    <property type="molecule type" value="Genomic_DNA"/>
</dbReference>
<name>A0AAV2FDQ0_9ROSI</name>
<accession>A0AAV2FDQ0</accession>
<gene>
    <name evidence="1" type="ORF">LTRI10_LOCUS36528</name>
</gene>
<evidence type="ECO:0000313" key="2">
    <source>
        <dbReference type="Proteomes" id="UP001497516"/>
    </source>
</evidence>
<protein>
    <recommendedName>
        <fullName evidence="3">Secreted protein</fullName>
    </recommendedName>
</protein>
<evidence type="ECO:0008006" key="3">
    <source>
        <dbReference type="Google" id="ProtNLM"/>
    </source>
</evidence>